<proteinExistence type="predicted"/>
<protein>
    <recommendedName>
        <fullName evidence="5">AIPR protein</fullName>
    </recommendedName>
</protein>
<dbReference type="Pfam" id="PF22879">
    <property type="entry name" value="AIPR_N"/>
    <property type="match status" value="1"/>
</dbReference>
<evidence type="ECO:0000313" key="3">
    <source>
        <dbReference type="EMBL" id="OFA35189.1"/>
    </source>
</evidence>
<evidence type="ECO:0000259" key="2">
    <source>
        <dbReference type="Pfam" id="PF22879"/>
    </source>
</evidence>
<evidence type="ECO:0008006" key="5">
    <source>
        <dbReference type="Google" id="ProtNLM"/>
    </source>
</evidence>
<feature type="domain" description="Abortive infection phage resistance protein N-terminal" evidence="2">
    <location>
        <begin position="30"/>
        <end position="195"/>
    </location>
</feature>
<evidence type="ECO:0000313" key="4">
    <source>
        <dbReference type="Proteomes" id="UP000175684"/>
    </source>
</evidence>
<dbReference type="InterPro" id="IPR055101">
    <property type="entry name" value="AIPR_N"/>
</dbReference>
<gene>
    <name evidence="3" type="ORF">BBK15_03685</name>
</gene>
<comment type="caution">
    <text evidence="3">The sequence shown here is derived from an EMBL/GenBank/DDBJ whole genome shotgun (WGS) entry which is preliminary data.</text>
</comment>
<feature type="domain" description="Abortive phage infection protein C-terminal" evidence="1">
    <location>
        <begin position="252"/>
        <end position="566"/>
    </location>
</feature>
<evidence type="ECO:0000259" key="1">
    <source>
        <dbReference type="Pfam" id="PF10592"/>
    </source>
</evidence>
<dbReference type="Pfam" id="PF10592">
    <property type="entry name" value="AIPR"/>
    <property type="match status" value="1"/>
</dbReference>
<dbReference type="AlphaFoldDB" id="A0A1E7Y0L1"/>
<reference evidence="3 4" key="1">
    <citation type="submission" date="2016-07" db="EMBL/GenBank/DDBJ databases">
        <title>Draft Genome Sequence of Bifidobacterium adolescentis strain Km 4.</title>
        <authorList>
            <person name="Danilenko V.N."/>
        </authorList>
    </citation>
    <scope>NUCLEOTIDE SEQUENCE [LARGE SCALE GENOMIC DNA]</scope>
    <source>
        <strain evidence="3 4">Km 4</strain>
    </source>
</reference>
<accession>A0A1E7Y0L1</accession>
<name>A0A1E7Y0L1_BIFAD</name>
<dbReference type="RefSeq" id="WP_070122421.1">
    <property type="nucleotide sequence ID" value="NZ_MAXD01000002.1"/>
</dbReference>
<dbReference type="EMBL" id="MAXD01000002">
    <property type="protein sequence ID" value="OFA35189.1"/>
    <property type="molecule type" value="Genomic_DNA"/>
</dbReference>
<organism evidence="3 4">
    <name type="scientific">Bifidobacterium adolescentis</name>
    <dbReference type="NCBI Taxonomy" id="1680"/>
    <lineage>
        <taxon>Bacteria</taxon>
        <taxon>Bacillati</taxon>
        <taxon>Actinomycetota</taxon>
        <taxon>Actinomycetes</taxon>
        <taxon>Bifidobacteriales</taxon>
        <taxon>Bifidobacteriaceae</taxon>
        <taxon>Bifidobacterium</taxon>
    </lineage>
</organism>
<sequence length="806" mass="92220">MEEIEEYRHDLWNEVLELARDRDIYDQEAFFETACEILRDSEAITAYHPAYCRYLMGTNKALAIDGYDQDAFELDESIVVIVCDDKLTMNDQNAPQTIQAAECKKYFNAMQRFFVAAWNGSYQAQAEESSETYEFAQFIKQNRAGIRRARFYFITDREYTGRSDPEAIQIDQYKKEKERQHISWEYHTWDIRRLMEASHATGLAEHMSIELPGGIATVKAPDDMEDMDTYLLFVTGDVLSGWYKKYGSKLMEANVRSFLSMRGKVNKGIRTTICNQPDRFVAYNNGLTATATHVETDGQGRIIRLDDLQIVNGGQTTASIFYTGQKDKTDLSRVIVPVKLVVVHEDMARELVPYISRYTNSQNKVAEADFSSNSEYQIKLEQLSKQALTPPLPGTIQTHWYYERARGQYDSEKNRRDAASRKAFEKANPSKQRIKMVDAPKYLVCWDGQPQVASLGAQKCFAKFVNQQSANKSAADELNVDFYKQLVCKRIIFDTVYKHIKKAEWFLGAYQANVAEYAVAKYSLDLRRAGLSCDFDAIWRRQSIDAHMLGCLLKAGEQASEVLNDPRRPVQNVSEWAKKDQCWNNLKGKMTCLDAADVEIVMEKPKHAATKRVVKEDEVSAAPEPRHKASNEAVEELPTDNVLVSDWHALTPKSLERLIAFATPKHYLSPKSKSSLETLISGDDLPINENALNNLLKRCLDAGFPLRELQAKPQVPLRPGIDITSEDASVDDRRDFLMSIPEQNWQTIIQWGQKRYMINQEMMAALARLSEGLQLTDRQTVLLWRLGNDMVKRGFPASLFKLRDQR</sequence>
<dbReference type="InterPro" id="IPR018891">
    <property type="entry name" value="AIPR_C"/>
</dbReference>
<dbReference type="OrthoDB" id="9806213at2"/>
<dbReference type="Proteomes" id="UP000175684">
    <property type="component" value="Unassembled WGS sequence"/>
</dbReference>